<dbReference type="EnsemblPlants" id="TuG1812G0700003546.01.T01">
    <property type="protein sequence ID" value="TuG1812G0700003546.01.T01.cds402771"/>
    <property type="gene ID" value="TuG1812G0700003546.01"/>
</dbReference>
<reference evidence="1" key="2">
    <citation type="submission" date="2018-03" db="EMBL/GenBank/DDBJ databases">
        <title>The Triticum urartu genome reveals the dynamic nature of wheat genome evolution.</title>
        <authorList>
            <person name="Ling H."/>
            <person name="Ma B."/>
            <person name="Shi X."/>
            <person name="Liu H."/>
            <person name="Dong L."/>
            <person name="Sun H."/>
            <person name="Cao Y."/>
            <person name="Gao Q."/>
            <person name="Zheng S."/>
            <person name="Li Y."/>
            <person name="Yu Y."/>
            <person name="Du H."/>
            <person name="Qi M."/>
            <person name="Li Y."/>
            <person name="Yu H."/>
            <person name="Cui Y."/>
            <person name="Wang N."/>
            <person name="Chen C."/>
            <person name="Wu H."/>
            <person name="Zhao Y."/>
            <person name="Zhang J."/>
            <person name="Li Y."/>
            <person name="Zhou W."/>
            <person name="Zhang B."/>
            <person name="Hu W."/>
            <person name="Eijk M."/>
            <person name="Tang J."/>
            <person name="Witsenboer H."/>
            <person name="Zhao S."/>
            <person name="Li Z."/>
            <person name="Zhang A."/>
            <person name="Wang D."/>
            <person name="Liang C."/>
        </authorList>
    </citation>
    <scope>NUCLEOTIDE SEQUENCE [LARGE SCALE GENOMIC DNA]</scope>
    <source>
        <strain evidence="1">cv. G1812</strain>
    </source>
</reference>
<dbReference type="Proteomes" id="UP000015106">
    <property type="component" value="Chromosome 7"/>
</dbReference>
<dbReference type="AlphaFoldDB" id="A0A8R7V5Z5"/>
<proteinExistence type="predicted"/>
<organism evidence="1 2">
    <name type="scientific">Triticum urartu</name>
    <name type="common">Red wild einkorn</name>
    <name type="synonym">Crithodium urartu</name>
    <dbReference type="NCBI Taxonomy" id="4572"/>
    <lineage>
        <taxon>Eukaryota</taxon>
        <taxon>Viridiplantae</taxon>
        <taxon>Streptophyta</taxon>
        <taxon>Embryophyta</taxon>
        <taxon>Tracheophyta</taxon>
        <taxon>Spermatophyta</taxon>
        <taxon>Magnoliopsida</taxon>
        <taxon>Liliopsida</taxon>
        <taxon>Poales</taxon>
        <taxon>Poaceae</taxon>
        <taxon>BOP clade</taxon>
        <taxon>Pooideae</taxon>
        <taxon>Triticodae</taxon>
        <taxon>Triticeae</taxon>
        <taxon>Triticinae</taxon>
        <taxon>Triticum</taxon>
    </lineage>
</organism>
<protein>
    <submittedName>
        <fullName evidence="1">Uncharacterized protein</fullName>
    </submittedName>
</protein>
<accession>A0A8R7V5Z5</accession>
<evidence type="ECO:0000313" key="2">
    <source>
        <dbReference type="Proteomes" id="UP000015106"/>
    </source>
</evidence>
<dbReference type="Gramene" id="TuG1812G0700003546.01.T01">
    <property type="protein sequence ID" value="TuG1812G0700003546.01.T01.cds402771"/>
    <property type="gene ID" value="TuG1812G0700003546.01"/>
</dbReference>
<keyword evidence="2" id="KW-1185">Reference proteome</keyword>
<name>A0A8R7V5Z5_TRIUA</name>
<evidence type="ECO:0000313" key="1">
    <source>
        <dbReference type="EnsemblPlants" id="TuG1812G0700003546.01.T01.cds402771"/>
    </source>
</evidence>
<reference evidence="1" key="3">
    <citation type="submission" date="2022-06" db="UniProtKB">
        <authorList>
            <consortium name="EnsemblPlants"/>
        </authorList>
    </citation>
    <scope>IDENTIFICATION</scope>
</reference>
<sequence length="162" mass="17832">MMMIFTWRIHSDRDDCCLRSLDWLVLRSNDMPPTSSGCTSILKPLVPWCSSSPSPIGIPFSFAFFLSFLPLPFPRRGAFDDVQPELPFDPPLCAPPSGTSAARGIFSSEATSLWTAGTRASWNPFLFVFLNSSCTRSRNCKAPTCPTLGSMMAKKVCPSAIR</sequence>
<reference evidence="2" key="1">
    <citation type="journal article" date="2013" name="Nature">
        <title>Draft genome of the wheat A-genome progenitor Triticum urartu.</title>
        <authorList>
            <person name="Ling H.Q."/>
            <person name="Zhao S."/>
            <person name="Liu D."/>
            <person name="Wang J."/>
            <person name="Sun H."/>
            <person name="Zhang C."/>
            <person name="Fan H."/>
            <person name="Li D."/>
            <person name="Dong L."/>
            <person name="Tao Y."/>
            <person name="Gao C."/>
            <person name="Wu H."/>
            <person name="Li Y."/>
            <person name="Cui Y."/>
            <person name="Guo X."/>
            <person name="Zheng S."/>
            <person name="Wang B."/>
            <person name="Yu K."/>
            <person name="Liang Q."/>
            <person name="Yang W."/>
            <person name="Lou X."/>
            <person name="Chen J."/>
            <person name="Feng M."/>
            <person name="Jian J."/>
            <person name="Zhang X."/>
            <person name="Luo G."/>
            <person name="Jiang Y."/>
            <person name="Liu J."/>
            <person name="Wang Z."/>
            <person name="Sha Y."/>
            <person name="Zhang B."/>
            <person name="Wu H."/>
            <person name="Tang D."/>
            <person name="Shen Q."/>
            <person name="Xue P."/>
            <person name="Zou S."/>
            <person name="Wang X."/>
            <person name="Liu X."/>
            <person name="Wang F."/>
            <person name="Yang Y."/>
            <person name="An X."/>
            <person name="Dong Z."/>
            <person name="Zhang K."/>
            <person name="Zhang X."/>
            <person name="Luo M.C."/>
            <person name="Dvorak J."/>
            <person name="Tong Y."/>
            <person name="Wang J."/>
            <person name="Yang H."/>
            <person name="Li Z."/>
            <person name="Wang D."/>
            <person name="Zhang A."/>
            <person name="Wang J."/>
        </authorList>
    </citation>
    <scope>NUCLEOTIDE SEQUENCE</scope>
    <source>
        <strain evidence="2">cv. G1812</strain>
    </source>
</reference>